<dbReference type="InterPro" id="IPR051220">
    <property type="entry name" value="TFA_Chaperone"/>
</dbReference>
<evidence type="ECO:0000313" key="1">
    <source>
        <dbReference type="EMBL" id="NMP27217.1"/>
    </source>
</evidence>
<protein>
    <submittedName>
        <fullName evidence="1">Tail fiber assembly protein</fullName>
    </submittedName>
</protein>
<dbReference type="Proteomes" id="UP000585363">
    <property type="component" value="Unassembled WGS sequence"/>
</dbReference>
<organism evidence="1 2">
    <name type="scientific">Rouxiella aceris</name>
    <dbReference type="NCBI Taxonomy" id="2703884"/>
    <lineage>
        <taxon>Bacteria</taxon>
        <taxon>Pseudomonadati</taxon>
        <taxon>Pseudomonadota</taxon>
        <taxon>Gammaproteobacteria</taxon>
        <taxon>Enterobacterales</taxon>
        <taxon>Yersiniaceae</taxon>
        <taxon>Rouxiella</taxon>
    </lineage>
</organism>
<evidence type="ECO:0000313" key="2">
    <source>
        <dbReference type="Proteomes" id="UP000585363"/>
    </source>
</evidence>
<reference evidence="1 2" key="2">
    <citation type="submission" date="2020-06" db="EMBL/GenBank/DDBJ databases">
        <title>Polyphasic characterization of a Rahnella strain isolated from tree sap.</title>
        <authorList>
            <person name="Kim I.S."/>
        </authorList>
    </citation>
    <scope>NUCLEOTIDE SEQUENCE [LARGE SCALE GENOMIC DNA]</scope>
    <source>
        <strain evidence="1 2">SAP-1</strain>
    </source>
</reference>
<dbReference type="EMBL" id="JAADJU010000004">
    <property type="protein sequence ID" value="NMP27217.1"/>
    <property type="molecule type" value="Genomic_DNA"/>
</dbReference>
<reference evidence="1 2" key="1">
    <citation type="submission" date="2020-01" db="EMBL/GenBank/DDBJ databases">
        <authorList>
            <person name="Lee S.D."/>
        </authorList>
    </citation>
    <scope>NUCLEOTIDE SEQUENCE [LARGE SCALE GENOMIC DNA]</scope>
    <source>
        <strain evidence="1 2">SAP-1</strain>
    </source>
</reference>
<accession>A0A848MG75</accession>
<dbReference type="RefSeq" id="WP_169402904.1">
    <property type="nucleotide sequence ID" value="NZ_JAADJU010000004.1"/>
</dbReference>
<gene>
    <name evidence="1" type="ORF">GW590_10105</name>
</gene>
<keyword evidence="2" id="KW-1185">Reference proteome</keyword>
<dbReference type="AlphaFoldDB" id="A0A848MG75"/>
<dbReference type="Pfam" id="PF02413">
    <property type="entry name" value="Caudo_TAP"/>
    <property type="match status" value="1"/>
</dbReference>
<dbReference type="InterPro" id="IPR003458">
    <property type="entry name" value="Phage_T4_Gp38_tail_assem"/>
</dbReference>
<sequence>MIQAILNKDNIAIRAGEITVFSFDGSTREYLSSSVEYLATGVGVPANACIDKPLENKAAYAVCRTADFSQWEYVPDHRGERIYNTENGMTAIVMMLGDYPIQSTCVPPVTQYDAWNGKAWVTDINAQNAANIEAADVKKQLLLTTAQNTISEWQSELLLGVISDNDKALLTAWLAYIKVLKTVDASKAPDIVWPEIPA</sequence>
<comment type="caution">
    <text evidence="1">The sequence shown here is derived from an EMBL/GenBank/DDBJ whole genome shotgun (WGS) entry which is preliminary data.</text>
</comment>
<name>A0A848MG75_9GAMM</name>
<proteinExistence type="predicted"/>
<dbReference type="PANTHER" id="PTHR34413">
    <property type="entry name" value="PROPHAGE TAIL FIBER ASSEMBLY PROTEIN HOMOLOG TFAE-RELATED-RELATED"/>
    <property type="match status" value="1"/>
</dbReference>
<dbReference type="PANTHER" id="PTHR34413:SF2">
    <property type="entry name" value="PROPHAGE TAIL FIBER ASSEMBLY PROTEIN HOMOLOG TFAE-RELATED"/>
    <property type="match status" value="1"/>
</dbReference>